<proteinExistence type="predicted"/>
<gene>
    <name evidence="1" type="ORF">CBZ_23000</name>
</gene>
<dbReference type="Proteomes" id="UP000289954">
    <property type="component" value="Unassembled WGS sequence"/>
</dbReference>
<dbReference type="AlphaFoldDB" id="A0A402DSZ4"/>
<name>A0A402DSZ4_9CELL</name>
<organism evidence="1 2">
    <name type="scientific">Cellulomonas biazotea</name>
    <dbReference type="NCBI Taxonomy" id="1709"/>
    <lineage>
        <taxon>Bacteria</taxon>
        <taxon>Bacillati</taxon>
        <taxon>Actinomycetota</taxon>
        <taxon>Actinomycetes</taxon>
        <taxon>Micrococcales</taxon>
        <taxon>Cellulomonadaceae</taxon>
        <taxon>Cellulomonas</taxon>
    </lineage>
</organism>
<comment type="caution">
    <text evidence="1">The sequence shown here is derived from an EMBL/GenBank/DDBJ whole genome shotgun (WGS) entry which is preliminary data.</text>
</comment>
<evidence type="ECO:0000313" key="1">
    <source>
        <dbReference type="EMBL" id="GCE77244.1"/>
    </source>
</evidence>
<protein>
    <submittedName>
        <fullName evidence="1">Uncharacterized protein</fullName>
    </submittedName>
</protein>
<evidence type="ECO:0000313" key="2">
    <source>
        <dbReference type="Proteomes" id="UP000289954"/>
    </source>
</evidence>
<reference evidence="1 2" key="1">
    <citation type="submission" date="2019-01" db="EMBL/GenBank/DDBJ databases">
        <title>Draft genome sequence of Cellulomonas takizawaensis strain TKZ-21.</title>
        <authorList>
            <person name="Yamamura H."/>
            <person name="Hayashi T."/>
            <person name="Hamada M."/>
            <person name="Serisawa Y."/>
            <person name="Matsuyama K."/>
            <person name="Nakagawa Y."/>
            <person name="Otoguro M."/>
            <person name="Yanagida F."/>
            <person name="Hayakawa M."/>
        </authorList>
    </citation>
    <scope>NUCLEOTIDE SEQUENCE [LARGE SCALE GENOMIC DNA]</scope>
    <source>
        <strain evidence="1 2">NBRC12680</strain>
    </source>
</reference>
<sequence length="80" mass="8095">MDVLDEAADAVAGIELEHLADLLGEGHASDEVGDALGDGERGVLVRVGHDGSSHGGDDVGATRFGCGPNRFDASSVDGNY</sequence>
<keyword evidence="2" id="KW-1185">Reference proteome</keyword>
<dbReference type="EMBL" id="BIMR01000188">
    <property type="protein sequence ID" value="GCE77244.1"/>
    <property type="molecule type" value="Genomic_DNA"/>
</dbReference>
<accession>A0A402DSZ4</accession>